<evidence type="ECO:0000256" key="1">
    <source>
        <dbReference type="SAM" id="MobiDB-lite"/>
    </source>
</evidence>
<name>A0ABP9Z9L8_9FUNG</name>
<gene>
    <name evidence="2" type="ORF">MFLAVUS_009287</name>
</gene>
<feature type="region of interest" description="Disordered" evidence="1">
    <location>
        <begin position="87"/>
        <end position="116"/>
    </location>
</feature>
<dbReference type="Proteomes" id="UP001473302">
    <property type="component" value="Unassembled WGS sequence"/>
</dbReference>
<organism evidence="2 3">
    <name type="scientific">Mucor flavus</name>
    <dbReference type="NCBI Taxonomy" id="439312"/>
    <lineage>
        <taxon>Eukaryota</taxon>
        <taxon>Fungi</taxon>
        <taxon>Fungi incertae sedis</taxon>
        <taxon>Mucoromycota</taxon>
        <taxon>Mucoromycotina</taxon>
        <taxon>Mucoromycetes</taxon>
        <taxon>Mucorales</taxon>
        <taxon>Mucorineae</taxon>
        <taxon>Mucoraceae</taxon>
        <taxon>Mucor</taxon>
    </lineage>
</organism>
<comment type="caution">
    <text evidence="2">The sequence shown here is derived from an EMBL/GenBank/DDBJ whole genome shotgun (WGS) entry which is preliminary data.</text>
</comment>
<proteinExistence type="predicted"/>
<accession>A0ABP9Z9L8</accession>
<evidence type="ECO:0000313" key="2">
    <source>
        <dbReference type="EMBL" id="GAA5815772.1"/>
    </source>
</evidence>
<keyword evidence="3" id="KW-1185">Reference proteome</keyword>
<evidence type="ECO:0000313" key="3">
    <source>
        <dbReference type="Proteomes" id="UP001473302"/>
    </source>
</evidence>
<sequence>MTTNFKFKEDIAQVVATLENKAAGSADLSNVIVKICDLVSEDGLDPKNNHSKNNSNLTTELANVLLLLQKKVVPEKIWKKVLPLQQQSPAPPSISRSSSSKSYPTTSESSKSKQSITSSLSYQKKLSTNDLAILENSHRRITNKWNLKSGASVEDIVYNETKLFSYEHPLHSFIIDLDDGSLEDQIGQEEFEEIQSFSDDALNTSSKTTERTDACLRSFLQTEHEYHIRYGCHTQGPYITVLCNQSSDKTINYGESFLSANGPLPSTVIRSNSIIADVDEQVSVKKSKTTAKAITRLYSLQARNDNITTTASAPTRMIGGIIKSIDLEAYTMYTEDGDECYSLITKDHIPTVIQTCAKKGITIVPCKIPEEKPAKTFEKSATIDDDYLGYMILTREINTKSLLNDTFKEINDALA</sequence>
<reference evidence="2 3" key="1">
    <citation type="submission" date="2024-04" db="EMBL/GenBank/DDBJ databases">
        <title>genome sequences of Mucor flavus KT1a and Helicostylum pulchrum KT1b strains isolated from the surface of a dry-aged beef.</title>
        <authorList>
            <person name="Toyotome T."/>
            <person name="Hosono M."/>
            <person name="Torimaru M."/>
            <person name="Fukuda K."/>
            <person name="Mikami N."/>
        </authorList>
    </citation>
    <scope>NUCLEOTIDE SEQUENCE [LARGE SCALE GENOMIC DNA]</scope>
    <source>
        <strain evidence="2 3">KT1a</strain>
    </source>
</reference>
<protein>
    <submittedName>
        <fullName evidence="2">Uncharacterized protein</fullName>
    </submittedName>
</protein>
<dbReference type="EMBL" id="BAABUK010000028">
    <property type="protein sequence ID" value="GAA5815772.1"/>
    <property type="molecule type" value="Genomic_DNA"/>
</dbReference>
<feature type="compositionally biased region" description="Low complexity" evidence="1">
    <location>
        <begin position="93"/>
        <end position="116"/>
    </location>
</feature>